<proteinExistence type="predicted"/>
<organism evidence="1">
    <name type="scientific">freshwater metagenome</name>
    <dbReference type="NCBI Taxonomy" id="449393"/>
    <lineage>
        <taxon>unclassified sequences</taxon>
        <taxon>metagenomes</taxon>
        <taxon>ecological metagenomes</taxon>
    </lineage>
</organism>
<reference evidence="1" key="1">
    <citation type="submission" date="2020-05" db="EMBL/GenBank/DDBJ databases">
        <authorList>
            <person name="Chiriac C."/>
            <person name="Salcher M."/>
            <person name="Ghai R."/>
            <person name="Kavagutti S V."/>
        </authorList>
    </citation>
    <scope>NUCLEOTIDE SEQUENCE</scope>
</reference>
<accession>A0A6J7I9Y6</accession>
<dbReference type="AlphaFoldDB" id="A0A6J7I9Y6"/>
<name>A0A6J7I9Y6_9ZZZZ</name>
<sequence length="69" mass="7165">MYIPPGMVPESTVVRKTFPTVHSSFVTDGLGLPASLSVSQNPAAIAYLVSTIAAKWQAAGIPLVTPQPS</sequence>
<evidence type="ECO:0000313" key="1">
    <source>
        <dbReference type="EMBL" id="CAB4927579.1"/>
    </source>
</evidence>
<dbReference type="EMBL" id="CAFBNB010000081">
    <property type="protein sequence ID" value="CAB4927579.1"/>
    <property type="molecule type" value="Genomic_DNA"/>
</dbReference>
<gene>
    <name evidence="1" type="ORF">UFOPK3720_00555</name>
</gene>
<protein>
    <submittedName>
        <fullName evidence="1">Unannotated protein</fullName>
    </submittedName>
</protein>